<evidence type="ECO:0000256" key="1">
    <source>
        <dbReference type="ARBA" id="ARBA00022737"/>
    </source>
</evidence>
<gene>
    <name evidence="3" type="primary">bepA_43</name>
    <name evidence="3" type="ORF">GALL_208590</name>
</gene>
<dbReference type="SMART" id="SM00028">
    <property type="entry name" value="TPR"/>
    <property type="match status" value="4"/>
</dbReference>
<name>A0A1J5RZ07_9ZZZZ</name>
<comment type="caution">
    <text evidence="3">The sequence shown here is derived from an EMBL/GenBank/DDBJ whole genome shotgun (WGS) entry which is preliminary data.</text>
</comment>
<dbReference type="SUPFAM" id="SSF53756">
    <property type="entry name" value="UDP-Glycosyltransferase/glycogen phosphorylase"/>
    <property type="match status" value="1"/>
</dbReference>
<organism evidence="3">
    <name type="scientific">mine drainage metagenome</name>
    <dbReference type="NCBI Taxonomy" id="410659"/>
    <lineage>
        <taxon>unclassified sequences</taxon>
        <taxon>metagenomes</taxon>
        <taxon>ecological metagenomes</taxon>
    </lineage>
</organism>
<keyword evidence="3" id="KW-0645">Protease</keyword>
<keyword evidence="3" id="KW-0378">Hydrolase</keyword>
<dbReference type="Gene3D" id="3.40.50.2000">
    <property type="entry name" value="Glycogen Phosphorylase B"/>
    <property type="match status" value="1"/>
</dbReference>
<keyword evidence="2" id="KW-0802">TPR repeat</keyword>
<dbReference type="GO" id="GO:0008233">
    <property type="term" value="F:peptidase activity"/>
    <property type="evidence" value="ECO:0007669"/>
    <property type="project" value="UniProtKB-KW"/>
</dbReference>
<protein>
    <submittedName>
        <fullName evidence="3">Beta-barrel assembly-enhancing protease</fullName>
    </submittedName>
</protein>
<dbReference type="AlphaFoldDB" id="A0A1J5RZ07"/>
<dbReference type="GO" id="GO:0006508">
    <property type="term" value="P:proteolysis"/>
    <property type="evidence" value="ECO:0007669"/>
    <property type="project" value="UniProtKB-KW"/>
</dbReference>
<dbReference type="InterPro" id="IPR019734">
    <property type="entry name" value="TPR_rpt"/>
</dbReference>
<evidence type="ECO:0000256" key="2">
    <source>
        <dbReference type="ARBA" id="ARBA00022803"/>
    </source>
</evidence>
<dbReference type="PROSITE" id="PS50005">
    <property type="entry name" value="TPR"/>
    <property type="match status" value="2"/>
</dbReference>
<dbReference type="Pfam" id="PF13432">
    <property type="entry name" value="TPR_16"/>
    <property type="match status" value="1"/>
</dbReference>
<dbReference type="Pfam" id="PF14559">
    <property type="entry name" value="TPR_19"/>
    <property type="match status" value="1"/>
</dbReference>
<dbReference type="PANTHER" id="PTHR45586:SF1">
    <property type="entry name" value="LIPOPOLYSACCHARIDE ASSEMBLY PROTEIN B"/>
    <property type="match status" value="1"/>
</dbReference>
<reference evidence="3" key="1">
    <citation type="submission" date="2016-10" db="EMBL/GenBank/DDBJ databases">
        <title>Sequence of Gallionella enrichment culture.</title>
        <authorList>
            <person name="Poehlein A."/>
            <person name="Muehling M."/>
            <person name="Daniel R."/>
        </authorList>
    </citation>
    <scope>NUCLEOTIDE SEQUENCE</scope>
</reference>
<keyword evidence="1" id="KW-0677">Repeat</keyword>
<dbReference type="SUPFAM" id="SSF48452">
    <property type="entry name" value="TPR-like"/>
    <property type="match status" value="1"/>
</dbReference>
<sequence length="475" mass="49114">MNAGAEAWLAQGNAAAAAGRWEEALAAYGRALACLPGWVPALINAGGALKELGRLDEAARVLGAVRAACPDDPDLLANLAGVRRQQGDFAQALALYRQVAAQAPSAAAWSNLAVLQDETGEADAAAASFAQALALAPEDAEIRFNHANFLLRSGAYRDGWQAYEARWQARAQVLRPRGFAAPAWDGTPLAGRTLLLHAEQGLGDTLQFVRFLPRLPGDGRIVLLAQTPLLDLLAASPAAAAVEVAGDAAMLPPCDCQAPLLSLPRLLGLDQAGDLGMIAPYLAPPPAFSWPRPEGCGPRIGFSWRGNARHRGNQARGLPLEGLLALLGGRGARLVSLQAGPGAAESALLAAQGVEDAGAAFTSFGHSAALVAELDLVITLDSALAHLAGGLGRPAWVCLPFAADWRWGRAEAAGPSSSLWYPSLRLYRQTAPGAWAELLAGVAADLSNLLNCGGNLTNGPGAIRQISTTSGFCGA</sequence>
<accession>A0A1J5RZ07</accession>
<dbReference type="EMBL" id="MLJW01000137">
    <property type="protein sequence ID" value="OIQ97159.1"/>
    <property type="molecule type" value="Genomic_DNA"/>
</dbReference>
<dbReference type="Gene3D" id="1.25.40.10">
    <property type="entry name" value="Tetratricopeptide repeat domain"/>
    <property type="match status" value="1"/>
</dbReference>
<proteinExistence type="predicted"/>
<dbReference type="PANTHER" id="PTHR45586">
    <property type="entry name" value="TPR REPEAT-CONTAINING PROTEIN PA4667"/>
    <property type="match status" value="1"/>
</dbReference>
<evidence type="ECO:0000313" key="3">
    <source>
        <dbReference type="EMBL" id="OIQ97159.1"/>
    </source>
</evidence>
<dbReference type="InterPro" id="IPR011990">
    <property type="entry name" value="TPR-like_helical_dom_sf"/>
</dbReference>
<dbReference type="InterPro" id="IPR051012">
    <property type="entry name" value="CellSynth/LPSAsmb/PSIAsmb"/>
</dbReference>